<feature type="transmembrane region" description="Helical" evidence="2">
    <location>
        <begin position="126"/>
        <end position="149"/>
    </location>
</feature>
<keyword evidence="2" id="KW-0472">Membrane</keyword>
<dbReference type="EMBL" id="MU865153">
    <property type="protein sequence ID" value="KAK4456907.1"/>
    <property type="molecule type" value="Genomic_DNA"/>
</dbReference>
<feature type="transmembrane region" description="Helical" evidence="2">
    <location>
        <begin position="84"/>
        <end position="106"/>
    </location>
</feature>
<protein>
    <recommendedName>
        <fullName evidence="5">MARVEL domain-containing protein</fullName>
    </recommendedName>
</protein>
<proteinExistence type="predicted"/>
<evidence type="ECO:0000256" key="1">
    <source>
        <dbReference type="SAM" id="MobiDB-lite"/>
    </source>
</evidence>
<evidence type="ECO:0000313" key="4">
    <source>
        <dbReference type="Proteomes" id="UP001321749"/>
    </source>
</evidence>
<name>A0AAV9HBP1_9PEZI</name>
<dbReference type="AlphaFoldDB" id="A0AAV9HBP1"/>
<sequence>MSAQGLTKTGVPPQPLWLLYIKIAIIVLAVIVLALAAWAQSMVGGYGGYFTNYTGVPGMDIFVAILSFIVYGGAAAIELWAAHLFYRIAALVAYILTIIFWLTAWAWSASVASDFFNYYKTDYGSALAACAGIGALAWVLAIVHLVFFVRACLADPQGSAAGQAELGQVKPTAQQQYPVQQQQPYPVQQPYATQ</sequence>
<evidence type="ECO:0000256" key="2">
    <source>
        <dbReference type="SAM" id="Phobius"/>
    </source>
</evidence>
<keyword evidence="2" id="KW-0812">Transmembrane</keyword>
<reference evidence="3" key="1">
    <citation type="journal article" date="2023" name="Mol. Phylogenet. Evol.">
        <title>Genome-scale phylogeny and comparative genomics of the fungal order Sordariales.</title>
        <authorList>
            <person name="Hensen N."/>
            <person name="Bonometti L."/>
            <person name="Westerberg I."/>
            <person name="Brannstrom I.O."/>
            <person name="Guillou S."/>
            <person name="Cros-Aarteil S."/>
            <person name="Calhoun S."/>
            <person name="Haridas S."/>
            <person name="Kuo A."/>
            <person name="Mondo S."/>
            <person name="Pangilinan J."/>
            <person name="Riley R."/>
            <person name="LaButti K."/>
            <person name="Andreopoulos B."/>
            <person name="Lipzen A."/>
            <person name="Chen C."/>
            <person name="Yan M."/>
            <person name="Daum C."/>
            <person name="Ng V."/>
            <person name="Clum A."/>
            <person name="Steindorff A."/>
            <person name="Ohm R.A."/>
            <person name="Martin F."/>
            <person name="Silar P."/>
            <person name="Natvig D.O."/>
            <person name="Lalanne C."/>
            <person name="Gautier V."/>
            <person name="Ament-Velasquez S.L."/>
            <person name="Kruys A."/>
            <person name="Hutchinson M.I."/>
            <person name="Powell A.J."/>
            <person name="Barry K."/>
            <person name="Miller A.N."/>
            <person name="Grigoriev I.V."/>
            <person name="Debuchy R."/>
            <person name="Gladieux P."/>
            <person name="Hiltunen Thoren M."/>
            <person name="Johannesson H."/>
        </authorList>
    </citation>
    <scope>NUCLEOTIDE SEQUENCE</scope>
    <source>
        <strain evidence="3">PSN324</strain>
    </source>
</reference>
<evidence type="ECO:0008006" key="5">
    <source>
        <dbReference type="Google" id="ProtNLM"/>
    </source>
</evidence>
<keyword evidence="4" id="KW-1185">Reference proteome</keyword>
<organism evidence="3 4">
    <name type="scientific">Cladorrhinum samala</name>
    <dbReference type="NCBI Taxonomy" id="585594"/>
    <lineage>
        <taxon>Eukaryota</taxon>
        <taxon>Fungi</taxon>
        <taxon>Dikarya</taxon>
        <taxon>Ascomycota</taxon>
        <taxon>Pezizomycotina</taxon>
        <taxon>Sordariomycetes</taxon>
        <taxon>Sordariomycetidae</taxon>
        <taxon>Sordariales</taxon>
        <taxon>Podosporaceae</taxon>
        <taxon>Cladorrhinum</taxon>
    </lineage>
</organism>
<comment type="caution">
    <text evidence="3">The sequence shown here is derived from an EMBL/GenBank/DDBJ whole genome shotgun (WGS) entry which is preliminary data.</text>
</comment>
<keyword evidence="2" id="KW-1133">Transmembrane helix</keyword>
<accession>A0AAV9HBP1</accession>
<reference evidence="3" key="2">
    <citation type="submission" date="2023-06" db="EMBL/GenBank/DDBJ databases">
        <authorList>
            <consortium name="Lawrence Berkeley National Laboratory"/>
            <person name="Mondo S.J."/>
            <person name="Hensen N."/>
            <person name="Bonometti L."/>
            <person name="Westerberg I."/>
            <person name="Brannstrom I.O."/>
            <person name="Guillou S."/>
            <person name="Cros-Aarteil S."/>
            <person name="Calhoun S."/>
            <person name="Haridas S."/>
            <person name="Kuo A."/>
            <person name="Pangilinan J."/>
            <person name="Riley R."/>
            <person name="Labutti K."/>
            <person name="Andreopoulos B."/>
            <person name="Lipzen A."/>
            <person name="Chen C."/>
            <person name="Yanf M."/>
            <person name="Daum C."/>
            <person name="Ng V."/>
            <person name="Clum A."/>
            <person name="Steindorff A."/>
            <person name="Ohm R."/>
            <person name="Martin F."/>
            <person name="Silar P."/>
            <person name="Natvig D."/>
            <person name="Lalanne C."/>
            <person name="Gautier V."/>
            <person name="Ament-Velasquez S.L."/>
            <person name="Kruys A."/>
            <person name="Hutchinson M.I."/>
            <person name="Powell A.J."/>
            <person name="Barry K."/>
            <person name="Miller A.N."/>
            <person name="Grigoriev I.V."/>
            <person name="Debuchy R."/>
            <person name="Gladieux P."/>
            <person name="Thoren M.H."/>
            <person name="Johannesson H."/>
        </authorList>
    </citation>
    <scope>NUCLEOTIDE SEQUENCE</scope>
    <source>
        <strain evidence="3">PSN324</strain>
    </source>
</reference>
<feature type="transmembrane region" description="Helical" evidence="2">
    <location>
        <begin position="59"/>
        <end position="77"/>
    </location>
</feature>
<dbReference type="Proteomes" id="UP001321749">
    <property type="component" value="Unassembled WGS sequence"/>
</dbReference>
<evidence type="ECO:0000313" key="3">
    <source>
        <dbReference type="EMBL" id="KAK4456907.1"/>
    </source>
</evidence>
<feature type="transmembrane region" description="Helical" evidence="2">
    <location>
        <begin position="16"/>
        <end position="39"/>
    </location>
</feature>
<feature type="region of interest" description="Disordered" evidence="1">
    <location>
        <begin position="175"/>
        <end position="194"/>
    </location>
</feature>
<gene>
    <name evidence="3" type="ORF">QBC42DRAFT_280303</name>
</gene>